<name>A0A078S7J8_BACUN</name>
<evidence type="ECO:0000313" key="2">
    <source>
        <dbReference type="EMBL" id="KDS56173.1"/>
    </source>
</evidence>
<proteinExistence type="predicted"/>
<gene>
    <name evidence="2" type="ORF">M094_4143</name>
    <name evidence="1" type="ORF">M094_4305</name>
</gene>
<dbReference type="AlphaFoldDB" id="A0A078S7J8"/>
<dbReference type="Proteomes" id="UP000028013">
    <property type="component" value="Unassembled WGS sequence"/>
</dbReference>
<dbReference type="PATRIC" id="fig|1339349.3.peg.1081"/>
<accession>A0A078S7J8</accession>
<reference evidence="1 3" key="1">
    <citation type="submission" date="2014-04" db="EMBL/GenBank/DDBJ databases">
        <authorList>
            <person name="Sears C."/>
            <person name="Carroll K."/>
            <person name="Sack B.R."/>
            <person name="Qadri F."/>
            <person name="Myers L.L."/>
            <person name="Chung G.-T."/>
            <person name="Escheverria P."/>
            <person name="Fraser C.M."/>
            <person name="Sadzewicz L."/>
            <person name="Shefchek K.A."/>
            <person name="Tallon L."/>
            <person name="Das S.P."/>
            <person name="Daugherty S."/>
            <person name="Mongodin E.F."/>
        </authorList>
    </citation>
    <scope>NUCLEOTIDE SEQUENCE [LARGE SCALE GENOMIC DNA]</scope>
    <source>
        <strain evidence="1 3">3978 T3 ii</strain>
    </source>
</reference>
<dbReference type="EMBL" id="JNHN01000107">
    <property type="protein sequence ID" value="KDS56173.1"/>
    <property type="molecule type" value="Genomic_DNA"/>
</dbReference>
<sequence length="62" mass="7335">MPCLIIAKNAFMQLLQNMTDITEQIDSHIRIIMPEKITMNAYREWVKTLRSKIPEVYKLQAI</sequence>
<comment type="caution">
    <text evidence="1">The sequence shown here is derived from an EMBL/GenBank/DDBJ whole genome shotgun (WGS) entry which is preliminary data.</text>
</comment>
<dbReference type="EMBL" id="JNHN01000127">
    <property type="protein sequence ID" value="KDS54514.1"/>
    <property type="molecule type" value="Genomic_DNA"/>
</dbReference>
<evidence type="ECO:0000313" key="3">
    <source>
        <dbReference type="Proteomes" id="UP000028013"/>
    </source>
</evidence>
<evidence type="ECO:0000313" key="1">
    <source>
        <dbReference type="EMBL" id="KDS54514.1"/>
    </source>
</evidence>
<organism evidence="1 3">
    <name type="scientific">Bacteroides uniformis str. 3978 T3 ii</name>
    <dbReference type="NCBI Taxonomy" id="1339349"/>
    <lineage>
        <taxon>Bacteria</taxon>
        <taxon>Pseudomonadati</taxon>
        <taxon>Bacteroidota</taxon>
        <taxon>Bacteroidia</taxon>
        <taxon>Bacteroidales</taxon>
        <taxon>Bacteroidaceae</taxon>
        <taxon>Bacteroides</taxon>
    </lineage>
</organism>
<protein>
    <submittedName>
        <fullName evidence="1">Uncharacterized protein</fullName>
    </submittedName>
</protein>